<organism evidence="3 4">
    <name type="scientific">Magnusiomyces paraingens</name>
    <dbReference type="NCBI Taxonomy" id="2606893"/>
    <lineage>
        <taxon>Eukaryota</taxon>
        <taxon>Fungi</taxon>
        <taxon>Dikarya</taxon>
        <taxon>Ascomycota</taxon>
        <taxon>Saccharomycotina</taxon>
        <taxon>Dipodascomycetes</taxon>
        <taxon>Dipodascales</taxon>
        <taxon>Dipodascaceae</taxon>
        <taxon>Magnusiomyces</taxon>
    </lineage>
</organism>
<dbReference type="SUPFAM" id="SSF53254">
    <property type="entry name" value="Phosphoglycerate mutase-like"/>
    <property type="match status" value="1"/>
</dbReference>
<dbReference type="InterPro" id="IPR050275">
    <property type="entry name" value="PGM_Phosphatase"/>
</dbReference>
<name>A0A5E8BXZ8_9ASCO</name>
<dbReference type="SMART" id="SM00855">
    <property type="entry name" value="PGAM"/>
    <property type="match status" value="1"/>
</dbReference>
<dbReference type="InterPro" id="IPR013078">
    <property type="entry name" value="His_Pase_superF_clade-1"/>
</dbReference>
<feature type="compositionally biased region" description="Low complexity" evidence="1">
    <location>
        <begin position="183"/>
        <end position="196"/>
    </location>
</feature>
<evidence type="ECO:0000313" key="3">
    <source>
        <dbReference type="EMBL" id="VVT55509.1"/>
    </source>
</evidence>
<dbReference type="Proteomes" id="UP000398389">
    <property type="component" value="Unassembled WGS sequence"/>
</dbReference>
<dbReference type="PANTHER" id="PTHR48100">
    <property type="entry name" value="BROAD-SPECIFICITY PHOSPHATASE YOR283W-RELATED"/>
    <property type="match status" value="1"/>
</dbReference>
<keyword evidence="4" id="KW-1185">Reference proteome</keyword>
<evidence type="ECO:0008006" key="5">
    <source>
        <dbReference type="Google" id="ProtNLM"/>
    </source>
</evidence>
<proteinExistence type="predicted"/>
<keyword evidence="2" id="KW-0812">Transmembrane</keyword>
<feature type="region of interest" description="Disordered" evidence="1">
    <location>
        <begin position="448"/>
        <end position="482"/>
    </location>
</feature>
<accession>A0A5E8BXZ8</accession>
<dbReference type="GO" id="GO:0005737">
    <property type="term" value="C:cytoplasm"/>
    <property type="evidence" value="ECO:0007669"/>
    <property type="project" value="TreeGrafter"/>
</dbReference>
<dbReference type="GO" id="GO:0016791">
    <property type="term" value="F:phosphatase activity"/>
    <property type="evidence" value="ECO:0007669"/>
    <property type="project" value="TreeGrafter"/>
</dbReference>
<gene>
    <name evidence="3" type="ORF">SAPINGB_P004632</name>
</gene>
<dbReference type="Gene3D" id="3.40.50.1240">
    <property type="entry name" value="Phosphoglycerate mutase-like"/>
    <property type="match status" value="1"/>
</dbReference>
<keyword evidence="2" id="KW-0472">Membrane</keyword>
<dbReference type="PANTHER" id="PTHR48100:SF1">
    <property type="entry name" value="HISTIDINE PHOSPHATASE FAMILY PROTEIN-RELATED"/>
    <property type="match status" value="1"/>
</dbReference>
<dbReference type="EMBL" id="CABVLU010000003">
    <property type="protein sequence ID" value="VVT55509.1"/>
    <property type="molecule type" value="Genomic_DNA"/>
</dbReference>
<keyword evidence="2" id="KW-1133">Transmembrane helix</keyword>
<dbReference type="GeneID" id="43583447"/>
<evidence type="ECO:0000256" key="2">
    <source>
        <dbReference type="SAM" id="Phobius"/>
    </source>
</evidence>
<feature type="region of interest" description="Disordered" evidence="1">
    <location>
        <begin position="172"/>
        <end position="196"/>
    </location>
</feature>
<feature type="transmembrane region" description="Helical" evidence="2">
    <location>
        <begin position="45"/>
        <end position="68"/>
    </location>
</feature>
<evidence type="ECO:0000256" key="1">
    <source>
        <dbReference type="SAM" id="MobiDB-lite"/>
    </source>
</evidence>
<reference evidence="3 4" key="1">
    <citation type="submission" date="2019-09" db="EMBL/GenBank/DDBJ databases">
        <authorList>
            <person name="Brejova B."/>
        </authorList>
    </citation>
    <scope>NUCLEOTIDE SEQUENCE [LARGE SCALE GENOMIC DNA]</scope>
</reference>
<dbReference type="AlphaFoldDB" id="A0A5E8BXZ8"/>
<evidence type="ECO:0000313" key="4">
    <source>
        <dbReference type="Proteomes" id="UP000398389"/>
    </source>
</evidence>
<feature type="compositionally biased region" description="Low complexity" evidence="1">
    <location>
        <begin position="448"/>
        <end position="459"/>
    </location>
</feature>
<protein>
    <recommendedName>
        <fullName evidence="5">Phosphoglycerate mutase</fullName>
    </recommendedName>
</protein>
<dbReference type="InterPro" id="IPR029033">
    <property type="entry name" value="His_PPase_superfam"/>
</dbReference>
<feature type="region of interest" description="Disordered" evidence="1">
    <location>
        <begin position="210"/>
        <end position="238"/>
    </location>
</feature>
<dbReference type="RefSeq" id="XP_031855238.1">
    <property type="nucleotide sequence ID" value="XM_031999347.1"/>
</dbReference>
<feature type="compositionally biased region" description="Polar residues" evidence="1">
    <location>
        <begin position="172"/>
        <end position="182"/>
    </location>
</feature>
<sequence length="637" mass="68251">MPPLAAAQPATLLRRFPQESAQPTTPVIIIDSTKSSQPSTEMTVAASLIFLGTVFLLFAGIAAVTALCHGSRKRRKSLSSPNLSTRLSKHLQRRYSSSSVYTSYTVNGTSSAPSPGLHAVHAAALSAGSSSSSLALLSAPSPQHLPSYGSVLSPTSRKNSFSNISSTITATPLSLQQPSSPATIVSPNTNTSTSTVSNSLLRMGSSFLKRSSQSSSPTVVSLDPPPSSSSFSSSSRVPTWSPFEFSSVGYGIFSQDDPTTNDSKFSYLKSDFGLVLHGGWPALDLKLRQLQEDADRVFRNSGGTVQSKYKLLFVARHGQGYHNLAIEIYGQAAWDSYWSMLDGDGNLVWGPDPDLTPLGVEQAKRNNIAWKRQIATKNAPVPKAFFASPFARATDTMMYTWADISSSDSTNPTNNYYTGKKSASNISIYALDSNCSATSTPTVFAATASTSPSSSLASPKKLILDSGSASPPPQEAPPDKTSLSRRALIVEDLRETIGVHTCDMRSPQSAVAARHPDVRFEPGFSEKDVLWTADHRETPDEQNVRVHRFLDKLFAASNAYSGALLNQNSAAESPDDEDPDLDAVRYVSITAHSGTINSLLKVTGHRPFNVPPGGMIPVVIKATRYLRLPVDPIDLAT</sequence>
<dbReference type="OrthoDB" id="496981at2759"/>